<dbReference type="AlphaFoldDB" id="A0A6A0H7X1"/>
<dbReference type="InterPro" id="IPR058666">
    <property type="entry name" value="SASH1/NUB1_homeodomain"/>
</dbReference>
<protein>
    <recommendedName>
        <fullName evidence="2">SASH1/NUB1 homeodomain-like domain-containing protein</fullName>
    </recommendedName>
</protein>
<dbReference type="EMBL" id="JQDR03004874">
    <property type="protein sequence ID" value="KAA0201843.1"/>
    <property type="molecule type" value="Genomic_DNA"/>
</dbReference>
<evidence type="ECO:0000256" key="1">
    <source>
        <dbReference type="SAM" id="MobiDB-lite"/>
    </source>
</evidence>
<accession>A0A6A0H7X1</accession>
<proteinExistence type="predicted"/>
<gene>
    <name evidence="3" type="ORF">HAZT_HAZT000281</name>
</gene>
<sequence length="200" mass="21073">MSDIATHDSGVSRCGSPSSIDAYEAGRAELVRVPHGQLRNMLDRLLEKDKVNLAVPPYTTCDGSRGVLEGLASRYADQFSTHYQDVLDHLEQLRTSAVVSTHPAPVAGGDPGDILTPMNMGGRVSMSSPGAVSCDAVGKTCSVTGGVVTSASSGQLSSLSSSPEHQSTSHYLPSHFSSTDRAIYVPGKYNKSWSVKGNFS</sequence>
<comment type="caution">
    <text evidence="3">The sequence shown here is derived from an EMBL/GenBank/DDBJ whole genome shotgun (WGS) entry which is preliminary data.</text>
</comment>
<feature type="domain" description="SASH1/NUB1 homeodomain-like" evidence="2">
    <location>
        <begin position="38"/>
        <end position="102"/>
    </location>
</feature>
<feature type="compositionally biased region" description="Low complexity" evidence="1">
    <location>
        <begin position="152"/>
        <end position="170"/>
    </location>
</feature>
<evidence type="ECO:0000313" key="3">
    <source>
        <dbReference type="EMBL" id="KAA0201843.1"/>
    </source>
</evidence>
<dbReference type="PANTHER" id="PTHR12301">
    <property type="entry name" value="SAM-DOMAIN, SH3 AND NUCLEAR LOCALIZATION SIGNALS PROTEIN RELATED"/>
    <property type="match status" value="1"/>
</dbReference>
<name>A0A6A0H7X1_HYAAZ</name>
<dbReference type="Pfam" id="PF26285">
    <property type="entry name" value="SASH1_Homeodomain"/>
    <property type="match status" value="1"/>
</dbReference>
<reference evidence="3" key="2">
    <citation type="journal article" date="2018" name="Environ. Sci. Technol.">
        <title>The Toxicogenome of Hyalella azteca: A Model for Sediment Ecotoxicology and Evolutionary Toxicology.</title>
        <authorList>
            <person name="Poynton H.C."/>
            <person name="Hasenbein S."/>
            <person name="Benoit J.B."/>
            <person name="Sepulveda M.S."/>
            <person name="Poelchau M.F."/>
            <person name="Hughes D.S.T."/>
            <person name="Murali S.C."/>
            <person name="Chen S."/>
            <person name="Glastad K.M."/>
            <person name="Goodisman M.A.D."/>
            <person name="Werren J.H."/>
            <person name="Vineis J.H."/>
            <person name="Bowen J.L."/>
            <person name="Friedrich M."/>
            <person name="Jones J."/>
            <person name="Robertson H.M."/>
            <person name="Feyereisen R."/>
            <person name="Mechler-Hickson A."/>
            <person name="Mathers N."/>
            <person name="Lee C.E."/>
            <person name="Colbourne J.K."/>
            <person name="Biales A."/>
            <person name="Johnston J.S."/>
            <person name="Wellborn G.A."/>
            <person name="Rosendale A.J."/>
            <person name="Cridge A.G."/>
            <person name="Munoz-Torres M.C."/>
            <person name="Bain P.A."/>
            <person name="Manny A.R."/>
            <person name="Major K.M."/>
            <person name="Lambert F.N."/>
            <person name="Vulpe C.D."/>
            <person name="Tuck P."/>
            <person name="Blalock B.J."/>
            <person name="Lin Y.Y."/>
            <person name="Smith M.E."/>
            <person name="Ochoa-Acuna H."/>
            <person name="Chen M.M."/>
            <person name="Childers C.P."/>
            <person name="Qu J."/>
            <person name="Dugan S."/>
            <person name="Lee S.L."/>
            <person name="Chao H."/>
            <person name="Dinh H."/>
            <person name="Han Y."/>
            <person name="Doddapaneni H."/>
            <person name="Worley K.C."/>
            <person name="Muzny D.M."/>
            <person name="Gibbs R.A."/>
            <person name="Richards S."/>
        </authorList>
    </citation>
    <scope>NUCLEOTIDE SEQUENCE</scope>
    <source>
        <strain evidence="3">HAZT.00-mixed</strain>
        <tissue evidence="3">Whole organism</tissue>
    </source>
</reference>
<dbReference type="PANTHER" id="PTHR12301:SF8">
    <property type="entry name" value="STERILE ALPHA MOTIF DOMAIN-CONTAINING PROTEIN 5"/>
    <property type="match status" value="1"/>
</dbReference>
<organism evidence="3">
    <name type="scientific">Hyalella azteca</name>
    <name type="common">Amphipod</name>
    <dbReference type="NCBI Taxonomy" id="294128"/>
    <lineage>
        <taxon>Eukaryota</taxon>
        <taxon>Metazoa</taxon>
        <taxon>Ecdysozoa</taxon>
        <taxon>Arthropoda</taxon>
        <taxon>Crustacea</taxon>
        <taxon>Multicrustacea</taxon>
        <taxon>Malacostraca</taxon>
        <taxon>Eumalacostraca</taxon>
        <taxon>Peracarida</taxon>
        <taxon>Amphipoda</taxon>
        <taxon>Senticaudata</taxon>
        <taxon>Talitrida</taxon>
        <taxon>Talitroidea</taxon>
        <taxon>Hyalellidae</taxon>
        <taxon>Hyalella</taxon>
    </lineage>
</organism>
<evidence type="ECO:0000259" key="2">
    <source>
        <dbReference type="Pfam" id="PF26285"/>
    </source>
</evidence>
<dbReference type="InterPro" id="IPR051725">
    <property type="entry name" value="SAM-SH3_domain_protein"/>
</dbReference>
<feature type="region of interest" description="Disordered" evidence="1">
    <location>
        <begin position="152"/>
        <end position="173"/>
    </location>
</feature>
<dbReference type="Proteomes" id="UP000711488">
    <property type="component" value="Unassembled WGS sequence"/>
</dbReference>
<reference evidence="3" key="1">
    <citation type="submission" date="2014-08" db="EMBL/GenBank/DDBJ databases">
        <authorList>
            <person name="Murali S."/>
            <person name="Richards S."/>
            <person name="Bandaranaike D."/>
            <person name="Bellair M."/>
            <person name="Blankenburg K."/>
            <person name="Chao H."/>
            <person name="Dinh H."/>
            <person name="Doddapaneni H."/>
            <person name="Dugan-Rocha S."/>
            <person name="Elkadiri S."/>
            <person name="Gnanaolivu R."/>
            <person name="Hughes D."/>
            <person name="Lee S."/>
            <person name="Li M."/>
            <person name="Ming W."/>
            <person name="Munidasa M."/>
            <person name="Muniz J."/>
            <person name="Nguyen L."/>
            <person name="Osuji N."/>
            <person name="Pu L.-L."/>
            <person name="Puazo M."/>
            <person name="Skinner E."/>
            <person name="Qu C."/>
            <person name="Quiroz J."/>
            <person name="Raj R."/>
            <person name="Weissenberger G."/>
            <person name="Xin Y."/>
            <person name="Zou X."/>
            <person name="Han Y."/>
            <person name="Worley K."/>
            <person name="Muzny D."/>
            <person name="Gibbs R."/>
        </authorList>
    </citation>
    <scope>NUCLEOTIDE SEQUENCE</scope>
    <source>
        <strain evidence="3">HAZT.00-mixed</strain>
        <tissue evidence="3">Whole organism</tissue>
    </source>
</reference>
<reference evidence="3" key="3">
    <citation type="submission" date="2019-06" db="EMBL/GenBank/DDBJ databases">
        <authorList>
            <person name="Poynton C."/>
            <person name="Hasenbein S."/>
            <person name="Benoit J.B."/>
            <person name="Sepulveda M.S."/>
            <person name="Poelchau M.F."/>
            <person name="Murali S.C."/>
            <person name="Chen S."/>
            <person name="Glastad K.M."/>
            <person name="Werren J.H."/>
            <person name="Vineis J.H."/>
            <person name="Bowen J.L."/>
            <person name="Friedrich M."/>
            <person name="Jones J."/>
            <person name="Robertson H.M."/>
            <person name="Feyereisen R."/>
            <person name="Mechler-Hickson A."/>
            <person name="Mathers N."/>
            <person name="Lee C.E."/>
            <person name="Colbourne J.K."/>
            <person name="Biales A."/>
            <person name="Johnston J.S."/>
            <person name="Wellborn G.A."/>
            <person name="Rosendale A.J."/>
            <person name="Cridge A.G."/>
            <person name="Munoz-Torres M.C."/>
            <person name="Bain P.A."/>
            <person name="Manny A.R."/>
            <person name="Major K.M."/>
            <person name="Lambert F.N."/>
            <person name="Vulpe C.D."/>
            <person name="Tuck P."/>
            <person name="Blalock B.J."/>
            <person name="Lin Y.-Y."/>
            <person name="Smith M.E."/>
            <person name="Ochoa-Acuna H."/>
            <person name="Chen M.-J.M."/>
            <person name="Childers C.P."/>
            <person name="Qu J."/>
            <person name="Dugan S."/>
            <person name="Lee S.L."/>
            <person name="Chao H."/>
            <person name="Dinh H."/>
            <person name="Han Y."/>
            <person name="Doddapaneni H."/>
            <person name="Worley K.C."/>
            <person name="Muzny D.M."/>
            <person name="Gibbs R.A."/>
            <person name="Richards S."/>
        </authorList>
    </citation>
    <scope>NUCLEOTIDE SEQUENCE</scope>
    <source>
        <strain evidence="3">HAZT.00-mixed</strain>
        <tissue evidence="3">Whole organism</tissue>
    </source>
</reference>